<evidence type="ECO:0000313" key="2">
    <source>
        <dbReference type="EMBL" id="MBI1756655.1"/>
    </source>
</evidence>
<dbReference type="AlphaFoldDB" id="A0A931LXI5"/>
<comment type="caution">
    <text evidence="2">The sequence shown here is derived from an EMBL/GenBank/DDBJ whole genome shotgun (WGS) entry which is preliminary data.</text>
</comment>
<reference evidence="2" key="1">
    <citation type="submission" date="2020-07" db="EMBL/GenBank/DDBJ databases">
        <title>Huge and variable diversity of episymbiotic CPR bacteria and DPANN archaea in groundwater ecosystems.</title>
        <authorList>
            <person name="He C.Y."/>
            <person name="Keren R."/>
            <person name="Whittaker M."/>
            <person name="Farag I.F."/>
            <person name="Doudna J."/>
            <person name="Cate J.H.D."/>
            <person name="Banfield J.F."/>
        </authorList>
    </citation>
    <scope>NUCLEOTIDE SEQUENCE</scope>
    <source>
        <strain evidence="2">NC_groundwater_17_Pr7_B-0.1um_64_12</strain>
    </source>
</reference>
<evidence type="ECO:0000256" key="1">
    <source>
        <dbReference type="SAM" id="MobiDB-lite"/>
    </source>
</evidence>
<dbReference type="EMBL" id="JACOSL010000037">
    <property type="protein sequence ID" value="MBI1756655.1"/>
    <property type="molecule type" value="Genomic_DNA"/>
</dbReference>
<feature type="region of interest" description="Disordered" evidence="1">
    <location>
        <begin position="120"/>
        <end position="139"/>
    </location>
</feature>
<accession>A0A931LXI5</accession>
<sequence length="319" mass="35129">MVGLAALLFLASDATSLDRVFAAGESDRFDVQSRLQVEWRHRGMETWLPSDEEARYGFTVQVIRLLPQGGARVRYKRPTLSVTKGEVADADPVTKIEKVNWDYEMDLSVANEILEHKDLAPKLPSKPKPPEGDGSLLPGWQEQEASPQAAAFVGRFVDDVFRLAAFTGSFDSALDLAPRLPFGPVKPGDSWKRTVGFQPQLLKGEGGKFAIQRLDYAYVYQGIVDWNGKKVHRVVARLQLNTDLAAFLNQAARATPEQTGLRRAPISMSAEIEFNLDLATRKTLGAVATAEGQVGFVAADSNEPIDEFKIKGRTVLSTK</sequence>
<evidence type="ECO:0000313" key="3">
    <source>
        <dbReference type="Proteomes" id="UP000727962"/>
    </source>
</evidence>
<name>A0A931LXI5_FIMGI</name>
<protein>
    <submittedName>
        <fullName evidence="2">Uncharacterized protein</fullName>
    </submittedName>
</protein>
<proteinExistence type="predicted"/>
<organism evidence="2 3">
    <name type="scientific">Fimbriimonas ginsengisoli</name>
    <dbReference type="NCBI Taxonomy" id="1005039"/>
    <lineage>
        <taxon>Bacteria</taxon>
        <taxon>Bacillati</taxon>
        <taxon>Armatimonadota</taxon>
        <taxon>Fimbriimonadia</taxon>
        <taxon>Fimbriimonadales</taxon>
        <taxon>Fimbriimonadaceae</taxon>
        <taxon>Fimbriimonas</taxon>
    </lineage>
</organism>
<dbReference type="Proteomes" id="UP000727962">
    <property type="component" value="Unassembled WGS sequence"/>
</dbReference>
<gene>
    <name evidence="2" type="ORF">HYR64_06060</name>
</gene>